<dbReference type="Pfam" id="PF02368">
    <property type="entry name" value="Big_2"/>
    <property type="match status" value="2"/>
</dbReference>
<dbReference type="OrthoDB" id="319589at2"/>
<keyword evidence="1" id="KW-0880">Kelch repeat</keyword>
<evidence type="ECO:0000256" key="2">
    <source>
        <dbReference type="ARBA" id="ARBA00022737"/>
    </source>
</evidence>
<protein>
    <submittedName>
        <fullName evidence="5">Kelch repeat type 1-containing protein</fullName>
    </submittedName>
</protein>
<dbReference type="EMBL" id="CP002160">
    <property type="protein sequence ID" value="ADL52318.1"/>
    <property type="molecule type" value="Genomic_DNA"/>
</dbReference>
<keyword evidence="3" id="KW-1133">Transmembrane helix</keyword>
<organism evidence="5 6">
    <name type="scientific">Clostridium cellulovorans (strain ATCC 35296 / DSM 3052 / OCM 3 / 743B)</name>
    <dbReference type="NCBI Taxonomy" id="573061"/>
    <lineage>
        <taxon>Bacteria</taxon>
        <taxon>Bacillati</taxon>
        <taxon>Bacillota</taxon>
        <taxon>Clostridia</taxon>
        <taxon>Eubacteriales</taxon>
        <taxon>Clostridiaceae</taxon>
        <taxon>Clostridium</taxon>
    </lineage>
</organism>
<dbReference type="Gene3D" id="2.120.10.80">
    <property type="entry name" value="Kelch-type beta propeller"/>
    <property type="match status" value="2"/>
</dbReference>
<dbReference type="InterPro" id="IPR015915">
    <property type="entry name" value="Kelch-typ_b-propeller"/>
</dbReference>
<dbReference type="AlphaFoldDB" id="D9SQW2"/>
<dbReference type="InterPro" id="IPR006652">
    <property type="entry name" value="Kelch_1"/>
</dbReference>
<dbReference type="Pfam" id="PF01344">
    <property type="entry name" value="Kelch_1"/>
    <property type="match status" value="3"/>
</dbReference>
<evidence type="ECO:0000256" key="3">
    <source>
        <dbReference type="SAM" id="Phobius"/>
    </source>
</evidence>
<dbReference type="Pfam" id="PF25210">
    <property type="entry name" value="Kelch_FKB95"/>
    <property type="match status" value="1"/>
</dbReference>
<keyword evidence="3" id="KW-0472">Membrane</keyword>
<dbReference type="InterPro" id="IPR007110">
    <property type="entry name" value="Ig-like_dom"/>
</dbReference>
<evidence type="ECO:0000259" key="4">
    <source>
        <dbReference type="PROSITE" id="PS50835"/>
    </source>
</evidence>
<dbReference type="PANTHER" id="PTHR46344">
    <property type="entry name" value="OS02G0202900 PROTEIN"/>
    <property type="match status" value="1"/>
</dbReference>
<dbReference type="InterPro" id="IPR008964">
    <property type="entry name" value="Invasin/intimin_cell_adhesion"/>
</dbReference>
<dbReference type="InterPro" id="IPR003343">
    <property type="entry name" value="Big_2"/>
</dbReference>
<accession>D9SQW2</accession>
<dbReference type="SMART" id="SM00635">
    <property type="entry name" value="BID_2"/>
    <property type="match status" value="2"/>
</dbReference>
<dbReference type="RefSeq" id="WP_010075590.1">
    <property type="nucleotide sequence ID" value="NC_014393.1"/>
</dbReference>
<keyword evidence="2" id="KW-0677">Repeat</keyword>
<evidence type="ECO:0000313" key="6">
    <source>
        <dbReference type="Proteomes" id="UP000002730"/>
    </source>
</evidence>
<feature type="transmembrane region" description="Helical" evidence="3">
    <location>
        <begin position="12"/>
        <end position="30"/>
    </location>
</feature>
<dbReference type="PRINTS" id="PR00501">
    <property type="entry name" value="KELCHREPEAT"/>
</dbReference>
<proteinExistence type="predicted"/>
<gene>
    <name evidence="5" type="ordered locus">Clocel_2612</name>
</gene>
<dbReference type="HOGENOM" id="CLU_457650_0_0_9"/>
<dbReference type="Gene3D" id="2.60.40.1080">
    <property type="match status" value="2"/>
</dbReference>
<evidence type="ECO:0000256" key="1">
    <source>
        <dbReference type="ARBA" id="ARBA00022441"/>
    </source>
</evidence>
<dbReference type="SMART" id="SM00612">
    <property type="entry name" value="Kelch"/>
    <property type="match status" value="8"/>
</dbReference>
<dbReference type="SUPFAM" id="SSF117281">
    <property type="entry name" value="Kelch motif"/>
    <property type="match status" value="2"/>
</dbReference>
<sequence>MENKINLKIKTSIIFIICTLIFLFGSVKFFNVKAAETLDVSDKWITIASMNEAKYYSNSVVLNGKIYVIGGYNRKQPFSSMEVYDPATDTWTKMASMNEARHHHISVVVNNKIYVIGGSNGIKSLESAEVYDPETNTWTMLPTMNQARYESNLAVVDGKIYVIGGSGTNGSVEVYDPTRNTWKVVASMKEARDSFTSAVLNGKIYIMGGYKGGGLLSSSIEVYDPAVNNWTTVTSMNGGRAFHNSVVMNGKIYVIGGADLKGYLSSVEVYDPVINTWTTLASMNIARLDFTSVTVNNRIYAMGGAGIPSSVEVYDVVSNTWMKLADMNTERIGHNSVALNNKLFAIGGYNGGSILSSVEVYSISKMVIEKNYDSLKVGQTDIITAKTTPAGIAITWTSSDPSIATVDSNGKVTAVKPGTVSITARAVDGSNLSATCQITVKPETIINLSKTSMSIIIGQTDTLSATVTPSDILVNWSSNDSNIAAVDSSGVITAIGTGTTTITATTSDGKTANCEVVVTPEKTIEYRGKLTLVMPYNDLKIYDLSKDEVDSFLTWYEGRSNGVGKSYYIFQNKSKNSIIISKDYIPYNKISYFNIEEYEVS</sequence>
<reference evidence="5 6" key="1">
    <citation type="submission" date="2010-08" db="EMBL/GenBank/DDBJ databases">
        <title>Complete sequence of Clostridium cellulovorans 743B.</title>
        <authorList>
            <consortium name="US DOE Joint Genome Institute"/>
            <person name="Lucas S."/>
            <person name="Copeland A."/>
            <person name="Lapidus A."/>
            <person name="Cheng J.-F."/>
            <person name="Bruce D."/>
            <person name="Goodwin L."/>
            <person name="Pitluck S."/>
            <person name="Chertkov O."/>
            <person name="Detter J.C."/>
            <person name="Han C."/>
            <person name="Tapia R."/>
            <person name="Land M."/>
            <person name="Hauser L."/>
            <person name="Chang Y.-J."/>
            <person name="Jeffries C."/>
            <person name="Kyrpides N."/>
            <person name="Ivanova N."/>
            <person name="Mikhailova N."/>
            <person name="Hemme C.L."/>
            <person name="Woyke T."/>
        </authorList>
    </citation>
    <scope>NUCLEOTIDE SEQUENCE [LARGE SCALE GENOMIC DNA]</scope>
    <source>
        <strain evidence="6">ATCC 35296 / DSM 3052 / OCM 3 / 743B</strain>
    </source>
</reference>
<dbReference type="InterPro" id="IPR057499">
    <property type="entry name" value="Kelch_FKB95"/>
</dbReference>
<dbReference type="PANTHER" id="PTHR46344:SF27">
    <property type="entry name" value="KELCH REPEAT SUPERFAMILY PROTEIN"/>
    <property type="match status" value="1"/>
</dbReference>
<keyword evidence="3" id="KW-0812">Transmembrane</keyword>
<evidence type="ECO:0000313" key="5">
    <source>
        <dbReference type="EMBL" id="ADL52318.1"/>
    </source>
</evidence>
<name>D9SQW2_CLOC7</name>
<dbReference type="STRING" id="573061.Clocel_2612"/>
<dbReference type="SUPFAM" id="SSF49373">
    <property type="entry name" value="Invasin/intimin cell-adhesion fragments"/>
    <property type="match status" value="2"/>
</dbReference>
<keyword evidence="6" id="KW-1185">Reference proteome</keyword>
<dbReference type="Proteomes" id="UP000002730">
    <property type="component" value="Chromosome"/>
</dbReference>
<dbReference type="PROSITE" id="PS50835">
    <property type="entry name" value="IG_LIKE"/>
    <property type="match status" value="1"/>
</dbReference>
<feature type="domain" description="Ig-like" evidence="4">
    <location>
        <begin position="417"/>
        <end position="525"/>
    </location>
</feature>
<dbReference type="KEGG" id="ccb:Clocel_2612"/>
<dbReference type="eggNOG" id="COG3055">
    <property type="taxonomic scope" value="Bacteria"/>
</dbReference>
<dbReference type="eggNOG" id="COG5492">
    <property type="taxonomic scope" value="Bacteria"/>
</dbReference>